<evidence type="ECO:0000313" key="2">
    <source>
        <dbReference type="Proteomes" id="UP000222975"/>
    </source>
</evidence>
<gene>
    <name evidence="1" type="ORF">SIMMY50_44</name>
</gene>
<dbReference type="EMBL" id="KU886223">
    <property type="protein sequence ID" value="ANH51506.1"/>
    <property type="molecule type" value="Genomic_DNA"/>
</dbReference>
<organism evidence="1 2">
    <name type="scientific">Erwinia phage vB_EamM_Simmy50</name>
    <dbReference type="NCBI Taxonomy" id="1815988"/>
    <lineage>
        <taxon>Viruses</taxon>
        <taxon>Duplodnaviria</taxon>
        <taxon>Heunggongvirae</taxon>
        <taxon>Uroviricota</taxon>
        <taxon>Caudoviricetes</taxon>
        <taxon>Chimalliviridae</taxon>
        <taxon>Agricanvirus</taxon>
        <taxon>Agricanvirus simmy50</taxon>
    </lineage>
</organism>
<evidence type="ECO:0000313" key="1">
    <source>
        <dbReference type="EMBL" id="ANH51506.1"/>
    </source>
</evidence>
<keyword evidence="2" id="KW-1185">Reference proteome</keyword>
<accession>A0A173GCW8</accession>
<name>A0A173GCW8_9CAUD</name>
<sequence length="104" mass="11357">MLRHELITSVAVNGKEYSPIICPLAKGPDYSRAFGALHKAYRDAATYGSQIITEPYVKTICGLIDQIQTDLAAGVDFTETRKVSDGDVAISYQITVRTLPRHGS</sequence>
<reference evidence="2" key="1">
    <citation type="submission" date="2016-03" db="EMBL/GenBank/DDBJ databases">
        <authorList>
            <person name="Sharma R."/>
            <person name="Simister A.R."/>
            <person name="Berg J.A."/>
            <person name="Jensen G.L."/>
            <person name="Keele B.R."/>
            <person name="Ward M.E.H."/>
            <person name="Breakwell D.P."/>
            <person name="Hope S."/>
            <person name="Grose J.H."/>
        </authorList>
    </citation>
    <scope>NUCLEOTIDE SEQUENCE [LARGE SCALE GENOMIC DNA]</scope>
</reference>
<dbReference type="Proteomes" id="UP000222975">
    <property type="component" value="Segment"/>
</dbReference>
<proteinExistence type="predicted"/>
<protein>
    <submittedName>
        <fullName evidence="1">Uncharacterized protein</fullName>
    </submittedName>
</protein>